<accession>A0ABW9JKR6</accession>
<dbReference type="RefSeq" id="WP_138728595.1">
    <property type="nucleotide sequence ID" value="NZ_SRMP02000034.1"/>
</dbReference>
<dbReference type="InterPro" id="IPR025269">
    <property type="entry name" value="SAM-like_dom"/>
</dbReference>
<comment type="caution">
    <text evidence="5">The sequence shown here is derived from an EMBL/GenBank/DDBJ whole genome shotgun (WGS) entry which is preliminary data.</text>
</comment>
<proteinExistence type="inferred from homology"/>
<dbReference type="Gene3D" id="1.10.150.130">
    <property type="match status" value="1"/>
</dbReference>
<dbReference type="PANTHER" id="PTHR30349">
    <property type="entry name" value="PHAGE INTEGRASE-RELATED"/>
    <property type="match status" value="1"/>
</dbReference>
<evidence type="ECO:0000313" key="6">
    <source>
        <dbReference type="Proteomes" id="UP001517367"/>
    </source>
</evidence>
<dbReference type="PROSITE" id="PS51898">
    <property type="entry name" value="TYR_RECOMBINASE"/>
    <property type="match status" value="1"/>
</dbReference>
<comment type="similarity">
    <text evidence="1">Belongs to the 'phage' integrase family.</text>
</comment>
<keyword evidence="2" id="KW-0238">DNA-binding</keyword>
<dbReference type="CDD" id="cd01185">
    <property type="entry name" value="INTN1_C_like"/>
    <property type="match status" value="1"/>
</dbReference>
<protein>
    <submittedName>
        <fullName evidence="5">Tyrosine-type recombinase/integrase</fullName>
    </submittedName>
</protein>
<dbReference type="PANTHER" id="PTHR30349:SF64">
    <property type="entry name" value="PROPHAGE INTEGRASE INTD-RELATED"/>
    <property type="match status" value="1"/>
</dbReference>
<dbReference type="SUPFAM" id="SSF56349">
    <property type="entry name" value="DNA breaking-rejoining enzymes"/>
    <property type="match status" value="1"/>
</dbReference>
<dbReference type="Pfam" id="PF17293">
    <property type="entry name" value="Arm-DNA-bind_5"/>
    <property type="match status" value="1"/>
</dbReference>
<dbReference type="Gene3D" id="1.10.443.10">
    <property type="entry name" value="Intergrase catalytic core"/>
    <property type="match status" value="1"/>
</dbReference>
<organism evidence="5 6">
    <name type="scientific">Pedobacter helvus</name>
    <dbReference type="NCBI Taxonomy" id="2563444"/>
    <lineage>
        <taxon>Bacteria</taxon>
        <taxon>Pseudomonadati</taxon>
        <taxon>Bacteroidota</taxon>
        <taxon>Sphingobacteriia</taxon>
        <taxon>Sphingobacteriales</taxon>
        <taxon>Sphingobacteriaceae</taxon>
        <taxon>Pedobacter</taxon>
    </lineage>
</organism>
<feature type="domain" description="Tyr recombinase" evidence="4">
    <location>
        <begin position="206"/>
        <end position="379"/>
    </location>
</feature>
<dbReference type="InterPro" id="IPR013762">
    <property type="entry name" value="Integrase-like_cat_sf"/>
</dbReference>
<keyword evidence="3" id="KW-0233">DNA recombination</keyword>
<evidence type="ECO:0000256" key="3">
    <source>
        <dbReference type="ARBA" id="ARBA00023172"/>
    </source>
</evidence>
<keyword evidence="6" id="KW-1185">Reference proteome</keyword>
<dbReference type="InterPro" id="IPR002104">
    <property type="entry name" value="Integrase_catalytic"/>
</dbReference>
<sequence length="396" mass="45051">MITYKLYASLRTDKKKTDGTCPINFFLRVEGTIVKIPTGKSCLATEWNKKEHTAKTNSAKGIALAAFLNKRIADFNAFMYSEEAMGKTVTLSLAQSFFDDTNKSDFYAFWTEQVELWGASLKPNTLKTYVTTLRILKEIAPTLSFGDLTLSFVQKFDHHMATKRKNSYNGRFGKHKVLRAMIRRAIANKLMKESPYEHHRLKPAEGQRVFLTLDEVNKIRNYEVNSNGKNLQIAKDYLETSIFLGLRYSDIVGLKYENVKEDHISLVMKKNSKPIIIPLIPMAKAIIDKYSKHKIILDDAPVFPFVANATINKHLKELMRLVGVKKHVSMHVGRHTFASLHLHAKTSLAHLQQLLGHKNIHDTMIYAKTMTEDLFSSMENLNSIYEQSAIHIASGG</sequence>
<evidence type="ECO:0000256" key="1">
    <source>
        <dbReference type="ARBA" id="ARBA00008857"/>
    </source>
</evidence>
<dbReference type="InterPro" id="IPR010998">
    <property type="entry name" value="Integrase_recombinase_N"/>
</dbReference>
<dbReference type="Pfam" id="PF13102">
    <property type="entry name" value="Phage_int_SAM_5"/>
    <property type="match status" value="1"/>
</dbReference>
<reference evidence="5 6" key="1">
    <citation type="submission" date="2024-12" db="EMBL/GenBank/DDBJ databases">
        <authorList>
            <person name="Hu S."/>
        </authorList>
    </citation>
    <scope>NUCLEOTIDE SEQUENCE [LARGE SCALE GENOMIC DNA]</scope>
    <source>
        <strain evidence="5 6">P-25</strain>
    </source>
</reference>
<dbReference type="InterPro" id="IPR011010">
    <property type="entry name" value="DNA_brk_join_enz"/>
</dbReference>
<gene>
    <name evidence="5" type="ORF">E5L68_015675</name>
</gene>
<evidence type="ECO:0000259" key="4">
    <source>
        <dbReference type="PROSITE" id="PS51898"/>
    </source>
</evidence>
<name>A0ABW9JKR6_9SPHI</name>
<dbReference type="InterPro" id="IPR035386">
    <property type="entry name" value="Arm-DNA-bind_5"/>
</dbReference>
<evidence type="ECO:0000256" key="2">
    <source>
        <dbReference type="ARBA" id="ARBA00023125"/>
    </source>
</evidence>
<dbReference type="Proteomes" id="UP001517367">
    <property type="component" value="Unassembled WGS sequence"/>
</dbReference>
<dbReference type="EMBL" id="SRMP02000034">
    <property type="protein sequence ID" value="MFN0292835.1"/>
    <property type="molecule type" value="Genomic_DNA"/>
</dbReference>
<dbReference type="InterPro" id="IPR050090">
    <property type="entry name" value="Tyrosine_recombinase_XerCD"/>
</dbReference>
<dbReference type="Pfam" id="PF00589">
    <property type="entry name" value="Phage_integrase"/>
    <property type="match status" value="1"/>
</dbReference>
<evidence type="ECO:0000313" key="5">
    <source>
        <dbReference type="EMBL" id="MFN0292835.1"/>
    </source>
</evidence>